<proteinExistence type="predicted"/>
<name>A0ABV0JR94_9CYAN</name>
<evidence type="ECO:0000313" key="3">
    <source>
        <dbReference type="EMBL" id="MEP0865991.1"/>
    </source>
</evidence>
<organism evidence="3 4">
    <name type="scientific">Funiculus sociatus GB2-A5</name>
    <dbReference type="NCBI Taxonomy" id="2933946"/>
    <lineage>
        <taxon>Bacteria</taxon>
        <taxon>Bacillati</taxon>
        <taxon>Cyanobacteriota</taxon>
        <taxon>Cyanophyceae</taxon>
        <taxon>Coleofasciculales</taxon>
        <taxon>Coleofasciculaceae</taxon>
        <taxon>Funiculus</taxon>
    </lineage>
</organism>
<evidence type="ECO:0000313" key="4">
    <source>
        <dbReference type="Proteomes" id="UP001442494"/>
    </source>
</evidence>
<evidence type="ECO:0000256" key="1">
    <source>
        <dbReference type="SAM" id="Phobius"/>
    </source>
</evidence>
<keyword evidence="1" id="KW-1133">Transmembrane helix</keyword>
<dbReference type="RefSeq" id="WP_190418026.1">
    <property type="nucleotide sequence ID" value="NZ_JAMPKK010000035.1"/>
</dbReference>
<feature type="domain" description="DUF7733" evidence="2">
    <location>
        <begin position="9"/>
        <end position="125"/>
    </location>
</feature>
<evidence type="ECO:0000259" key="2">
    <source>
        <dbReference type="Pfam" id="PF24867"/>
    </source>
</evidence>
<dbReference type="InterPro" id="IPR056635">
    <property type="entry name" value="DUF7733"/>
</dbReference>
<dbReference type="PANTHER" id="PTHR33918">
    <property type="entry name" value="OS01G0704200 PROTEIN"/>
    <property type="match status" value="1"/>
</dbReference>
<dbReference type="EMBL" id="JAMPKK010000035">
    <property type="protein sequence ID" value="MEP0865991.1"/>
    <property type="molecule type" value="Genomic_DNA"/>
</dbReference>
<dbReference type="Pfam" id="PF24867">
    <property type="entry name" value="DUF7733"/>
    <property type="match status" value="1"/>
</dbReference>
<dbReference type="Proteomes" id="UP001442494">
    <property type="component" value="Unassembled WGS sequence"/>
</dbReference>
<sequence length="174" mass="20349">MTASTIVNIFIEDGLFVIISTSFLAFVGWVWRRAKPFSIPQPLPTWFKAWLSVVLVVGVVFPVLAIVLWGVWWNHKSVLLALIPYLFMLALQILFEIVISKRFQSCVWVMIPCLYLPYRAWQLYSGLMLLSLESGTIWVQRLLLVEIVLWIFNYGVHLSQIPRLLRWELQPEKE</sequence>
<feature type="transmembrane region" description="Helical" evidence="1">
    <location>
        <begin position="6"/>
        <end position="30"/>
    </location>
</feature>
<keyword evidence="1" id="KW-0812">Transmembrane</keyword>
<keyword evidence="4" id="KW-1185">Reference proteome</keyword>
<feature type="transmembrane region" description="Helical" evidence="1">
    <location>
        <begin position="136"/>
        <end position="156"/>
    </location>
</feature>
<accession>A0ABV0JR94</accession>
<reference evidence="3 4" key="1">
    <citation type="submission" date="2022-04" db="EMBL/GenBank/DDBJ databases">
        <title>Positive selection, recombination, and allopatry shape intraspecific diversity of widespread and dominant cyanobacteria.</title>
        <authorList>
            <person name="Wei J."/>
            <person name="Shu W."/>
            <person name="Hu C."/>
        </authorList>
    </citation>
    <scope>NUCLEOTIDE SEQUENCE [LARGE SCALE GENOMIC DNA]</scope>
    <source>
        <strain evidence="3 4">GB2-A5</strain>
    </source>
</reference>
<feature type="transmembrane region" description="Helical" evidence="1">
    <location>
        <begin position="50"/>
        <end position="72"/>
    </location>
</feature>
<keyword evidence="1" id="KW-0472">Membrane</keyword>
<comment type="caution">
    <text evidence="3">The sequence shown here is derived from an EMBL/GenBank/DDBJ whole genome shotgun (WGS) entry which is preliminary data.</text>
</comment>
<feature type="transmembrane region" description="Helical" evidence="1">
    <location>
        <begin position="78"/>
        <end position="99"/>
    </location>
</feature>
<protein>
    <recommendedName>
        <fullName evidence="2">DUF7733 domain-containing protein</fullName>
    </recommendedName>
</protein>
<gene>
    <name evidence="3" type="ORF">NDI37_16100</name>
</gene>